<evidence type="ECO:0000313" key="1">
    <source>
        <dbReference type="EMBL" id="EAS02192.1"/>
    </source>
</evidence>
<dbReference type="EMBL" id="GG662546">
    <property type="protein sequence ID" value="EAS02192.1"/>
    <property type="molecule type" value="Genomic_DNA"/>
</dbReference>
<dbReference type="InParanoid" id="Q240L6"/>
<accession>Q240L6</accession>
<dbReference type="GeneID" id="7828030"/>
<dbReference type="HOGENOM" id="CLU_620416_0_0_1"/>
<proteinExistence type="predicted"/>
<dbReference type="KEGG" id="tet:TTHERM_00989330"/>
<gene>
    <name evidence="1" type="ORF">TTHERM_00989330</name>
</gene>
<name>Q240L6_TETTS</name>
<protein>
    <submittedName>
        <fullName evidence="1">Uncharacterized protein</fullName>
    </submittedName>
</protein>
<dbReference type="RefSeq" id="XP_001022437.1">
    <property type="nucleotide sequence ID" value="XM_001022437.1"/>
</dbReference>
<evidence type="ECO:0000313" key="2">
    <source>
        <dbReference type="Proteomes" id="UP000009168"/>
    </source>
</evidence>
<dbReference type="AlphaFoldDB" id="Q240L6"/>
<reference evidence="2" key="1">
    <citation type="journal article" date="2006" name="PLoS Biol.">
        <title>Macronuclear genome sequence of the ciliate Tetrahymena thermophila, a model eukaryote.</title>
        <authorList>
            <person name="Eisen J.A."/>
            <person name="Coyne R.S."/>
            <person name="Wu M."/>
            <person name="Wu D."/>
            <person name="Thiagarajan M."/>
            <person name="Wortman J.R."/>
            <person name="Badger J.H."/>
            <person name="Ren Q."/>
            <person name="Amedeo P."/>
            <person name="Jones K.M."/>
            <person name="Tallon L.J."/>
            <person name="Delcher A.L."/>
            <person name="Salzberg S.L."/>
            <person name="Silva J.C."/>
            <person name="Haas B.J."/>
            <person name="Majoros W.H."/>
            <person name="Farzad M."/>
            <person name="Carlton J.M."/>
            <person name="Smith R.K. Jr."/>
            <person name="Garg J."/>
            <person name="Pearlman R.E."/>
            <person name="Karrer K.M."/>
            <person name="Sun L."/>
            <person name="Manning G."/>
            <person name="Elde N.C."/>
            <person name="Turkewitz A.P."/>
            <person name="Asai D.J."/>
            <person name="Wilkes D.E."/>
            <person name="Wang Y."/>
            <person name="Cai H."/>
            <person name="Collins K."/>
            <person name="Stewart B.A."/>
            <person name="Lee S.R."/>
            <person name="Wilamowska K."/>
            <person name="Weinberg Z."/>
            <person name="Ruzzo W.L."/>
            <person name="Wloga D."/>
            <person name="Gaertig J."/>
            <person name="Frankel J."/>
            <person name="Tsao C.-C."/>
            <person name="Gorovsky M.A."/>
            <person name="Keeling P.J."/>
            <person name="Waller R.F."/>
            <person name="Patron N.J."/>
            <person name="Cherry J.M."/>
            <person name="Stover N.A."/>
            <person name="Krieger C.J."/>
            <person name="del Toro C."/>
            <person name="Ryder H.F."/>
            <person name="Williamson S.C."/>
            <person name="Barbeau R.A."/>
            <person name="Hamilton E.P."/>
            <person name="Orias E."/>
        </authorList>
    </citation>
    <scope>NUCLEOTIDE SEQUENCE [LARGE SCALE GENOMIC DNA]</scope>
    <source>
        <strain evidence="2">SB210</strain>
    </source>
</reference>
<keyword evidence="2" id="KW-1185">Reference proteome</keyword>
<dbReference type="Proteomes" id="UP000009168">
    <property type="component" value="Unassembled WGS sequence"/>
</dbReference>
<organism evidence="1 2">
    <name type="scientific">Tetrahymena thermophila (strain SB210)</name>
    <dbReference type="NCBI Taxonomy" id="312017"/>
    <lineage>
        <taxon>Eukaryota</taxon>
        <taxon>Sar</taxon>
        <taxon>Alveolata</taxon>
        <taxon>Ciliophora</taxon>
        <taxon>Intramacronucleata</taxon>
        <taxon>Oligohymenophorea</taxon>
        <taxon>Hymenostomatida</taxon>
        <taxon>Tetrahymenina</taxon>
        <taxon>Tetrahymenidae</taxon>
        <taxon>Tetrahymena</taxon>
    </lineage>
</organism>
<sequence length="442" mass="52316">MEIEYYSNDQDDQEMQDSSQYIYHQLNYENSQKSNDQSTLEAINQLQIGSADSLQSLPYNFQSQTYMSESSDENKKASKNQMIAKPFAIVDTQSVQRPISEDRFFHLPGDVLIEIDHKDSIEFSDRQKQINSIEKKIITTLLHLQPVQFSTNYKYICHLLDNTQDKEKHALSLRVKKYQVIAQGFNFLIKHLKKTYEQELDKLITLQQQREIYKLQFVQEYINKNFSKEDYFIIGVNGIDFNQENISIKNIQISQKLLNLIGLKDDNISYFALRTGVLDYCSSVTRQQIFNCFMDNFLKVKKGEKVLLKENLLTTIDGFTIVVDVFVWNIFCQFPPELQYHSNYPIPNEIEAIFVTKVQINQSHINHLNTLRKQVQGEYQKKKKHSQLNNYGKEDFQYALETQIFMEKFYPEEYKQFEKIQKEQQNEERLMHRGECGYRVIS</sequence>